<dbReference type="AlphaFoldDB" id="A0AAW0RKA0"/>
<name>A0AAW0RKA0_9HYPO</name>
<keyword evidence="4" id="KW-1185">Reference proteome</keyword>
<comment type="caution">
    <text evidence="3">The sequence shown here is derived from an EMBL/GenBank/DDBJ whole genome shotgun (WGS) entry which is preliminary data.</text>
</comment>
<keyword evidence="2" id="KW-0732">Signal</keyword>
<keyword evidence="1" id="KW-0472">Membrane</keyword>
<evidence type="ECO:0000256" key="2">
    <source>
        <dbReference type="SAM" id="SignalP"/>
    </source>
</evidence>
<feature type="chain" id="PRO_5043878108" evidence="2">
    <location>
        <begin position="18"/>
        <end position="123"/>
    </location>
</feature>
<dbReference type="EMBL" id="JAAHCF010000703">
    <property type="protein sequence ID" value="KAK8142321.1"/>
    <property type="molecule type" value="Genomic_DNA"/>
</dbReference>
<feature type="transmembrane region" description="Helical" evidence="1">
    <location>
        <begin position="100"/>
        <end position="122"/>
    </location>
</feature>
<sequence>MRLSAVFLSVFSAFAAAQSSESTSLTTVAAASTTTVTENLTKTIFLSRVHTTDSNINSISGIQPTDGVTVPTTTVSSTPATMPSPVKGFADYKALDAGKIVLAGVVGIVVAVGVAGMVFAGLW</sequence>
<evidence type="ECO:0000256" key="1">
    <source>
        <dbReference type="SAM" id="Phobius"/>
    </source>
</evidence>
<organism evidence="3 4">
    <name type="scientific">Beauveria asiatica</name>
    <dbReference type="NCBI Taxonomy" id="1069075"/>
    <lineage>
        <taxon>Eukaryota</taxon>
        <taxon>Fungi</taxon>
        <taxon>Dikarya</taxon>
        <taxon>Ascomycota</taxon>
        <taxon>Pezizomycotina</taxon>
        <taxon>Sordariomycetes</taxon>
        <taxon>Hypocreomycetidae</taxon>
        <taxon>Hypocreales</taxon>
        <taxon>Cordycipitaceae</taxon>
        <taxon>Beauveria</taxon>
    </lineage>
</organism>
<dbReference type="Proteomes" id="UP001397290">
    <property type="component" value="Unassembled WGS sequence"/>
</dbReference>
<evidence type="ECO:0000313" key="3">
    <source>
        <dbReference type="EMBL" id="KAK8142321.1"/>
    </source>
</evidence>
<reference evidence="3 4" key="1">
    <citation type="submission" date="2020-02" db="EMBL/GenBank/DDBJ databases">
        <title>Comparative genomics of the hypocrealean fungal genus Beauvera.</title>
        <authorList>
            <person name="Showalter D.N."/>
            <person name="Bushley K.E."/>
            <person name="Rehner S.A."/>
        </authorList>
    </citation>
    <scope>NUCLEOTIDE SEQUENCE [LARGE SCALE GENOMIC DNA]</scope>
    <source>
        <strain evidence="3 4">ARSEF4384</strain>
    </source>
</reference>
<gene>
    <name evidence="3" type="ORF">G3M48_008990</name>
</gene>
<feature type="signal peptide" evidence="2">
    <location>
        <begin position="1"/>
        <end position="17"/>
    </location>
</feature>
<accession>A0AAW0RKA0</accession>
<keyword evidence="1" id="KW-1133">Transmembrane helix</keyword>
<protein>
    <submittedName>
        <fullName evidence="3">Uncharacterized protein</fullName>
    </submittedName>
</protein>
<keyword evidence="1" id="KW-0812">Transmembrane</keyword>
<evidence type="ECO:0000313" key="4">
    <source>
        <dbReference type="Proteomes" id="UP001397290"/>
    </source>
</evidence>
<proteinExistence type="predicted"/>